<accession>A0AAE4T0W2</accession>
<name>A0AAE4T0W2_9LACT</name>
<dbReference type="RefSeq" id="WP_317058981.1">
    <property type="nucleotide sequence ID" value="NZ_JAWHVL010000006.1"/>
</dbReference>
<protein>
    <submittedName>
        <fullName evidence="3">SpaA isopeptide-forming pilin-related protein</fullName>
    </submittedName>
</protein>
<organism evidence="3 4">
    <name type="scientific">Lactococcus lactis</name>
    <dbReference type="NCBI Taxonomy" id="1358"/>
    <lineage>
        <taxon>Bacteria</taxon>
        <taxon>Bacillati</taxon>
        <taxon>Bacillota</taxon>
        <taxon>Bacilli</taxon>
        <taxon>Lactobacillales</taxon>
        <taxon>Streptococcaceae</taxon>
        <taxon>Lactococcus</taxon>
    </lineage>
</organism>
<feature type="compositionally biased region" description="Polar residues" evidence="1">
    <location>
        <begin position="59"/>
        <end position="80"/>
    </location>
</feature>
<dbReference type="InterPro" id="IPR013783">
    <property type="entry name" value="Ig-like_fold"/>
</dbReference>
<proteinExistence type="predicted"/>
<reference evidence="3" key="1">
    <citation type="submission" date="2023-10" db="EMBL/GenBank/DDBJ databases">
        <title>Production of high quality cheese from raw caw milk (raw cheese).</title>
        <authorList>
            <person name="Samouris G."/>
        </authorList>
    </citation>
    <scope>NUCLEOTIDE SEQUENCE</scope>
    <source>
        <strain evidence="3">M17-3</strain>
    </source>
</reference>
<feature type="signal peptide" evidence="2">
    <location>
        <begin position="1"/>
        <end position="24"/>
    </location>
</feature>
<evidence type="ECO:0000313" key="4">
    <source>
        <dbReference type="Proteomes" id="UP001186047"/>
    </source>
</evidence>
<feature type="compositionally biased region" description="Polar residues" evidence="1">
    <location>
        <begin position="94"/>
        <end position="112"/>
    </location>
</feature>
<comment type="caution">
    <text evidence="3">The sequence shown here is derived from an EMBL/GenBank/DDBJ whole genome shotgun (WGS) entry which is preliminary data.</text>
</comment>
<evidence type="ECO:0000313" key="3">
    <source>
        <dbReference type="EMBL" id="MDV2632120.1"/>
    </source>
</evidence>
<evidence type="ECO:0000256" key="2">
    <source>
        <dbReference type="SAM" id="SignalP"/>
    </source>
</evidence>
<gene>
    <name evidence="3" type="ORF">RZO31_04400</name>
</gene>
<dbReference type="Proteomes" id="UP001186047">
    <property type="component" value="Unassembled WGS sequence"/>
</dbReference>
<dbReference type="EMBL" id="JAWHVL010000006">
    <property type="protein sequence ID" value="MDV2632120.1"/>
    <property type="molecule type" value="Genomic_DNA"/>
</dbReference>
<feature type="region of interest" description="Disordered" evidence="1">
    <location>
        <begin position="59"/>
        <end position="112"/>
    </location>
</feature>
<sequence length="190" mass="19240">MKLNSLNKNFALASVSLLALSTLAGFSGLATVNAKTTNVADQVSNGEVAIYAQSAAGNQNTTQNNGLVDSDGNPVNDSGIANNQTGGQAGNTGSTKNDGSQQTTLEGSTPSTMANVTFSATKYVGTGVPTGVTDPSFTDTTSVAPVTTDASGLADFTGLTDGYYLFHQVTTVNGITTVGDFIVQVSHEDS</sequence>
<evidence type="ECO:0000256" key="1">
    <source>
        <dbReference type="SAM" id="MobiDB-lite"/>
    </source>
</evidence>
<keyword evidence="2" id="KW-0732">Signal</keyword>
<dbReference type="AlphaFoldDB" id="A0AAE4T0W2"/>
<feature type="chain" id="PRO_5042265870" evidence="2">
    <location>
        <begin position="25"/>
        <end position="190"/>
    </location>
</feature>
<dbReference type="Gene3D" id="2.60.40.10">
    <property type="entry name" value="Immunoglobulins"/>
    <property type="match status" value="1"/>
</dbReference>